<reference evidence="1 2" key="1">
    <citation type="submission" date="2019-10" db="EMBL/GenBank/DDBJ databases">
        <title>Genomic and transcriptomic insights into the perfect genentic adaptation of a filamentous nitrogen-fixing cyanobacterium to rice fields.</title>
        <authorList>
            <person name="Chen Z."/>
        </authorList>
    </citation>
    <scope>NUCLEOTIDE SEQUENCE [LARGE SCALE GENOMIC DNA]</scope>
    <source>
        <strain evidence="1">CCNUC1</strain>
    </source>
</reference>
<protein>
    <submittedName>
        <fullName evidence="1">Uncharacterized protein</fullName>
    </submittedName>
</protein>
<dbReference type="AlphaFoldDB" id="A0A5P8W498"/>
<organism evidence="1 2">
    <name type="scientific">Nostoc sphaeroides CCNUC1</name>
    <dbReference type="NCBI Taxonomy" id="2653204"/>
    <lineage>
        <taxon>Bacteria</taxon>
        <taxon>Bacillati</taxon>
        <taxon>Cyanobacteriota</taxon>
        <taxon>Cyanophyceae</taxon>
        <taxon>Nostocales</taxon>
        <taxon>Nostocaceae</taxon>
        <taxon>Nostoc</taxon>
    </lineage>
</organism>
<dbReference type="Proteomes" id="UP000326678">
    <property type="component" value="Chromosome Gxm1"/>
</dbReference>
<keyword evidence="2" id="KW-1185">Reference proteome</keyword>
<sequence length="50" mass="5793">MAQVINFAQFMEINTAVLTNVRILHSKYQSPSLYPYATAKSDRIYHQDCN</sequence>
<evidence type="ECO:0000313" key="2">
    <source>
        <dbReference type="Proteomes" id="UP000326678"/>
    </source>
</evidence>
<evidence type="ECO:0000313" key="1">
    <source>
        <dbReference type="EMBL" id="QFS47565.1"/>
    </source>
</evidence>
<dbReference type="KEGG" id="nsh:GXM_05057"/>
<accession>A0A5P8W498</accession>
<dbReference type="EMBL" id="CP045226">
    <property type="protein sequence ID" value="QFS47565.1"/>
    <property type="molecule type" value="Genomic_DNA"/>
</dbReference>
<proteinExistence type="predicted"/>
<name>A0A5P8W498_9NOSO</name>
<gene>
    <name evidence="1" type="ORF">GXM_05057</name>
</gene>